<evidence type="ECO:0000256" key="3">
    <source>
        <dbReference type="ARBA" id="ARBA00017442"/>
    </source>
</evidence>
<dbReference type="EMBL" id="SNVX01000001">
    <property type="protein sequence ID" value="TDN64582.1"/>
    <property type="molecule type" value="Genomic_DNA"/>
</dbReference>
<comment type="subcellular location">
    <subcellularLocation>
        <location evidence="1">Periplasm</location>
    </subcellularLocation>
</comment>
<proteinExistence type="inferred from homology"/>
<keyword evidence="4" id="KW-0732">Signal</keyword>
<dbReference type="NCBIfam" id="NF007507">
    <property type="entry name" value="PRK10102.1"/>
    <property type="match status" value="1"/>
</dbReference>
<evidence type="ECO:0000256" key="6">
    <source>
        <dbReference type="ARBA" id="ARBA00023186"/>
    </source>
</evidence>
<dbReference type="NCBIfam" id="NF041112">
    <property type="entry name" value="chap_CsgH_alph"/>
    <property type="match status" value="1"/>
</dbReference>
<dbReference type="RefSeq" id="WP_125353768.1">
    <property type="nucleotide sequence ID" value="NZ_CACSIW010000003.1"/>
</dbReference>
<reference evidence="7 8" key="1">
    <citation type="submission" date="2019-03" db="EMBL/GenBank/DDBJ databases">
        <title>Genomic analyses of the natural microbiome of Caenorhabditis elegans.</title>
        <authorList>
            <person name="Samuel B."/>
        </authorList>
    </citation>
    <scope>NUCLEOTIDE SEQUENCE [LARGE SCALE GENOMIC DNA]</scope>
    <source>
        <strain evidence="7 8">BIGb0156</strain>
    </source>
</reference>
<organism evidence="7 8">
    <name type="scientific">Scandinavium goeteborgense</name>
    <dbReference type="NCBI Taxonomy" id="1851514"/>
    <lineage>
        <taxon>Bacteria</taxon>
        <taxon>Pseudomonadati</taxon>
        <taxon>Pseudomonadota</taxon>
        <taxon>Gammaproteobacteria</taxon>
        <taxon>Enterobacterales</taxon>
        <taxon>Enterobacteriaceae</taxon>
        <taxon>Scandinavium</taxon>
    </lineage>
</organism>
<comment type="caution">
    <text evidence="7">The sequence shown here is derived from an EMBL/GenBank/DDBJ whole genome shotgun (WGS) entry which is preliminary data.</text>
</comment>
<sequence>MNSLLIAVALTNSIAFNVTHQGEMYTITPQVTVTEPCQCRVSIQTMREGQGGTSNIQQSKTLSLPANQPIDLSRMQLNITQNDTVKVVVTLTDGQALHLSAQWPNGERT</sequence>
<dbReference type="Proteomes" id="UP000295530">
    <property type="component" value="Unassembled WGS sequence"/>
</dbReference>
<evidence type="ECO:0000256" key="5">
    <source>
        <dbReference type="ARBA" id="ARBA00022764"/>
    </source>
</evidence>
<accession>A0A4R6EYZ4</accession>
<dbReference type="InterPro" id="IPR047726">
    <property type="entry name" value="CsgH_dom"/>
</dbReference>
<evidence type="ECO:0000256" key="4">
    <source>
        <dbReference type="ARBA" id="ARBA00022729"/>
    </source>
</evidence>
<protein>
    <recommendedName>
        <fullName evidence="3">Curli assembly protein CsgC</fullName>
    </recommendedName>
</protein>
<dbReference type="Pfam" id="PF10610">
    <property type="entry name" value="Tafi-CsgC"/>
    <property type="match status" value="1"/>
</dbReference>
<keyword evidence="5" id="KW-0574">Periplasm</keyword>
<keyword evidence="8" id="KW-1185">Reference proteome</keyword>
<gene>
    <name evidence="7" type="ORF">EC847_101511</name>
</gene>
<dbReference type="InterPro" id="IPR014491">
    <property type="entry name" value="Curli_production_prot_CsgC"/>
</dbReference>
<keyword evidence="6" id="KW-0143">Chaperone</keyword>
<dbReference type="Gene3D" id="2.60.40.2420">
    <property type="match status" value="1"/>
</dbReference>
<evidence type="ECO:0000313" key="7">
    <source>
        <dbReference type="EMBL" id="TDN64582.1"/>
    </source>
</evidence>
<dbReference type="OrthoDB" id="6629380at2"/>
<comment type="similarity">
    <text evidence="2">Belongs to the CsgC/AgfC family.</text>
</comment>
<dbReference type="GO" id="GO:0042597">
    <property type="term" value="C:periplasmic space"/>
    <property type="evidence" value="ECO:0007669"/>
    <property type="project" value="UniProtKB-SubCell"/>
</dbReference>
<name>A0A4R6EYZ4_SCAGO</name>
<evidence type="ECO:0000256" key="1">
    <source>
        <dbReference type="ARBA" id="ARBA00004418"/>
    </source>
</evidence>
<evidence type="ECO:0000256" key="2">
    <source>
        <dbReference type="ARBA" id="ARBA00006329"/>
    </source>
</evidence>
<evidence type="ECO:0000313" key="8">
    <source>
        <dbReference type="Proteomes" id="UP000295530"/>
    </source>
</evidence>
<dbReference type="InterPro" id="IPR053722">
    <property type="entry name" value="Curli_assembly_CsgC/AgfC"/>
</dbReference>
<dbReference type="AlphaFoldDB" id="A0A4R6EYZ4"/>